<comment type="caution">
    <text evidence="3">The sequence shown here is derived from an EMBL/GenBank/DDBJ whole genome shotgun (WGS) entry which is preliminary data.</text>
</comment>
<feature type="domain" description="AB hydrolase-1" evidence="2">
    <location>
        <begin position="24"/>
        <end position="262"/>
    </location>
</feature>
<proteinExistence type="inferred from homology"/>
<dbReference type="EMBL" id="JABWMJ010000002">
    <property type="protein sequence ID" value="NUZ05040.1"/>
    <property type="molecule type" value="Genomic_DNA"/>
</dbReference>
<name>A0A7Y6NKY8_9BURK</name>
<dbReference type="Pfam" id="PF12697">
    <property type="entry name" value="Abhydrolase_6"/>
    <property type="match status" value="1"/>
</dbReference>
<gene>
    <name evidence="3" type="ORF">HQN59_04610</name>
</gene>
<dbReference type="InterPro" id="IPR000073">
    <property type="entry name" value="AB_hydrolase_1"/>
</dbReference>
<evidence type="ECO:0000256" key="1">
    <source>
        <dbReference type="ARBA" id="ARBA00008645"/>
    </source>
</evidence>
<organism evidence="3 4">
    <name type="scientific">Piscinibacter koreensis</name>
    <dbReference type="NCBI Taxonomy" id="2742824"/>
    <lineage>
        <taxon>Bacteria</taxon>
        <taxon>Pseudomonadati</taxon>
        <taxon>Pseudomonadota</taxon>
        <taxon>Betaproteobacteria</taxon>
        <taxon>Burkholderiales</taxon>
        <taxon>Sphaerotilaceae</taxon>
        <taxon>Piscinibacter</taxon>
    </lineage>
</organism>
<dbReference type="RefSeq" id="WP_176066586.1">
    <property type="nucleotide sequence ID" value="NZ_JABWMJ010000002.1"/>
</dbReference>
<comment type="similarity">
    <text evidence="1">Belongs to the AB hydrolase superfamily.</text>
</comment>
<evidence type="ECO:0000313" key="4">
    <source>
        <dbReference type="Proteomes" id="UP000529637"/>
    </source>
</evidence>
<evidence type="ECO:0000313" key="3">
    <source>
        <dbReference type="EMBL" id="NUZ05040.1"/>
    </source>
</evidence>
<dbReference type="Proteomes" id="UP000529637">
    <property type="component" value="Unassembled WGS sequence"/>
</dbReference>
<sequence length="274" mass="29601">MLVNDSVLFRNNVRVGGNADGPTMVFAHGFGCDQNMWRFVQPAFATTHRTVLFDYVGCGKSDFAAFDALRYGSLDGYAHDLLDVADALDLDGAALVAHSVSSMIGLLATIRNPARFSKLVMVAPSPRYLNDGAYVGGFEHADIEGLLSLMDHNYIGWASYLAPVVMANPENPALTRELEASFCSTDPIAAKAFARATFFSDNRADLPKGQVPSLILQVRDDAVAPLSVGSYMREHLPNSELVVLDVTGHCPHMSHPEPTIDAIRDFLAQGNGAE</sequence>
<protein>
    <submittedName>
        <fullName evidence="3">Alpha/beta hydrolase</fullName>
    </submittedName>
</protein>
<keyword evidence="4" id="KW-1185">Reference proteome</keyword>
<accession>A0A7Y6NKY8</accession>
<evidence type="ECO:0000259" key="2">
    <source>
        <dbReference type="Pfam" id="PF12697"/>
    </source>
</evidence>
<keyword evidence="3" id="KW-0378">Hydrolase</keyword>
<reference evidence="3 4" key="1">
    <citation type="submission" date="2020-06" db="EMBL/GenBank/DDBJ databases">
        <title>Schlegella sp. ID0723 isolated from air conditioner.</title>
        <authorList>
            <person name="Kim D.Y."/>
            <person name="Kim D.-U."/>
        </authorList>
    </citation>
    <scope>NUCLEOTIDE SEQUENCE [LARGE SCALE GENOMIC DNA]</scope>
    <source>
        <strain evidence="3 4">ID0723</strain>
    </source>
</reference>
<dbReference type="PRINTS" id="PR00111">
    <property type="entry name" value="ABHYDROLASE"/>
</dbReference>
<dbReference type="GO" id="GO:0016787">
    <property type="term" value="F:hydrolase activity"/>
    <property type="evidence" value="ECO:0007669"/>
    <property type="project" value="UniProtKB-KW"/>
</dbReference>
<dbReference type="AlphaFoldDB" id="A0A7Y6NKY8"/>
<dbReference type="InterPro" id="IPR029058">
    <property type="entry name" value="AB_hydrolase_fold"/>
</dbReference>
<dbReference type="PANTHER" id="PTHR43039">
    <property type="entry name" value="ESTERASE-RELATED"/>
    <property type="match status" value="1"/>
</dbReference>
<dbReference type="Gene3D" id="3.40.50.1820">
    <property type="entry name" value="alpha/beta hydrolase"/>
    <property type="match status" value="1"/>
</dbReference>
<dbReference type="SUPFAM" id="SSF53474">
    <property type="entry name" value="alpha/beta-Hydrolases"/>
    <property type="match status" value="1"/>
</dbReference>